<name>A0A8S5T541_9CAUD</name>
<reference evidence="1" key="1">
    <citation type="journal article" date="2021" name="Proc. Natl. Acad. Sci. U.S.A.">
        <title>A Catalog of Tens of Thousands of Viruses from Human Metagenomes Reveals Hidden Associations with Chronic Diseases.</title>
        <authorList>
            <person name="Tisza M.J."/>
            <person name="Buck C.B."/>
        </authorList>
    </citation>
    <scope>NUCLEOTIDE SEQUENCE</scope>
    <source>
        <strain evidence="1">Ct6eX13</strain>
    </source>
</reference>
<proteinExistence type="predicted"/>
<sequence>MTVCEAMVKIKQINDLCDLRVKGDLREGNIDMMVDLLEEYRQVILERKVVG</sequence>
<dbReference type="EMBL" id="BK032750">
    <property type="protein sequence ID" value="DAF58366.1"/>
    <property type="molecule type" value="Genomic_DNA"/>
</dbReference>
<accession>A0A8S5T541</accession>
<organism evidence="1">
    <name type="scientific">Myoviridae sp. ct6eX13</name>
    <dbReference type="NCBI Taxonomy" id="2827660"/>
    <lineage>
        <taxon>Viruses</taxon>
        <taxon>Duplodnaviria</taxon>
        <taxon>Heunggongvirae</taxon>
        <taxon>Uroviricota</taxon>
        <taxon>Caudoviricetes</taxon>
    </lineage>
</organism>
<protein>
    <submittedName>
        <fullName evidence="1">Uncharacterized protein</fullName>
    </submittedName>
</protein>
<evidence type="ECO:0000313" key="1">
    <source>
        <dbReference type="EMBL" id="DAF58366.1"/>
    </source>
</evidence>